<gene>
    <name evidence="3" type="ORF">Agub_g4256</name>
</gene>
<feature type="compositionally biased region" description="Basic and acidic residues" evidence="1">
    <location>
        <begin position="59"/>
        <end position="68"/>
    </location>
</feature>
<dbReference type="Proteomes" id="UP001054857">
    <property type="component" value="Unassembled WGS sequence"/>
</dbReference>
<evidence type="ECO:0000313" key="4">
    <source>
        <dbReference type="Proteomes" id="UP001054857"/>
    </source>
</evidence>
<organism evidence="3 4">
    <name type="scientific">Astrephomene gubernaculifera</name>
    <dbReference type="NCBI Taxonomy" id="47775"/>
    <lineage>
        <taxon>Eukaryota</taxon>
        <taxon>Viridiplantae</taxon>
        <taxon>Chlorophyta</taxon>
        <taxon>core chlorophytes</taxon>
        <taxon>Chlorophyceae</taxon>
        <taxon>CS clade</taxon>
        <taxon>Chlamydomonadales</taxon>
        <taxon>Astrephomenaceae</taxon>
        <taxon>Astrephomene</taxon>
    </lineage>
</organism>
<feature type="non-terminal residue" evidence="3">
    <location>
        <position position="357"/>
    </location>
</feature>
<feature type="region of interest" description="Disordered" evidence="1">
    <location>
        <begin position="46"/>
        <end position="68"/>
    </location>
</feature>
<feature type="compositionally biased region" description="Low complexity" evidence="1">
    <location>
        <begin position="144"/>
        <end position="165"/>
    </location>
</feature>
<dbReference type="AlphaFoldDB" id="A0AAD3DKF9"/>
<dbReference type="PROSITE" id="PS50090">
    <property type="entry name" value="MYB_LIKE"/>
    <property type="match status" value="1"/>
</dbReference>
<feature type="domain" description="Myb-like" evidence="2">
    <location>
        <begin position="277"/>
        <end position="329"/>
    </location>
</feature>
<reference evidence="3 4" key="1">
    <citation type="journal article" date="2021" name="Sci. Rep.">
        <title>Genome sequencing of the multicellular alga Astrephomene provides insights into convergent evolution of germ-soma differentiation.</title>
        <authorList>
            <person name="Yamashita S."/>
            <person name="Yamamoto K."/>
            <person name="Matsuzaki R."/>
            <person name="Suzuki S."/>
            <person name="Yamaguchi H."/>
            <person name="Hirooka S."/>
            <person name="Minakuchi Y."/>
            <person name="Miyagishima S."/>
            <person name="Kawachi M."/>
            <person name="Toyoda A."/>
            <person name="Nozaki H."/>
        </authorList>
    </citation>
    <scope>NUCLEOTIDE SEQUENCE [LARGE SCALE GENOMIC DNA]</scope>
    <source>
        <strain evidence="3 4">NIES-4017</strain>
    </source>
</reference>
<dbReference type="Pfam" id="PF00249">
    <property type="entry name" value="Myb_DNA-binding"/>
    <property type="match status" value="1"/>
</dbReference>
<evidence type="ECO:0000313" key="3">
    <source>
        <dbReference type="EMBL" id="GFR43213.1"/>
    </source>
</evidence>
<evidence type="ECO:0000256" key="1">
    <source>
        <dbReference type="SAM" id="MobiDB-lite"/>
    </source>
</evidence>
<dbReference type="InterPro" id="IPR001005">
    <property type="entry name" value="SANT/Myb"/>
</dbReference>
<dbReference type="CDD" id="cd00167">
    <property type="entry name" value="SANT"/>
    <property type="match status" value="1"/>
</dbReference>
<comment type="caution">
    <text evidence="3">The sequence shown here is derived from an EMBL/GenBank/DDBJ whole genome shotgun (WGS) entry which is preliminary data.</text>
</comment>
<dbReference type="Gene3D" id="1.10.10.60">
    <property type="entry name" value="Homeodomain-like"/>
    <property type="match status" value="1"/>
</dbReference>
<evidence type="ECO:0000259" key="2">
    <source>
        <dbReference type="PROSITE" id="PS50090"/>
    </source>
</evidence>
<dbReference type="SMART" id="SM00717">
    <property type="entry name" value="SANT"/>
    <property type="match status" value="1"/>
</dbReference>
<dbReference type="InterPro" id="IPR009057">
    <property type="entry name" value="Homeodomain-like_sf"/>
</dbReference>
<name>A0AAD3DKF9_9CHLO</name>
<sequence length="357" mass="38557">ILVSSTLAYLPSPTCELTLTSAGLLMDTSTTDHLLLTEVNVADGVKGKRRGPQKRRLVDKHNEDSAPKDVEMTELERERAELIRRNQEMLAKIGVTTALTELRKAVAAESATANASTRAASEPRPARAPKRARVPEPIRRSTRRTAAASEHNAAAPGEEPGADGAVEAAPTTARGVGIMTQEEYLASKGLPLPEGHFRTDGRFTGWVAPDVAEQLGLAGSAAEAWEQGGGGAFQRKIKKSDVPSHLKAKGWSDARAFAAGQLHKNPNAYFYRHTAPGLDQAQGEWTQEEHDLFVATARKYGVGDKWGLFASYIPSRVGYQCSAYYTQVIIPSGLILDSRYRMDAWGDAVFCGGRGSD</sequence>
<dbReference type="SUPFAM" id="SSF46689">
    <property type="entry name" value="Homeodomain-like"/>
    <property type="match status" value="1"/>
</dbReference>
<keyword evidence="4" id="KW-1185">Reference proteome</keyword>
<proteinExistence type="predicted"/>
<protein>
    <recommendedName>
        <fullName evidence="2">Myb-like domain-containing protein</fullName>
    </recommendedName>
</protein>
<dbReference type="EMBL" id="BMAR01000005">
    <property type="protein sequence ID" value="GFR43213.1"/>
    <property type="molecule type" value="Genomic_DNA"/>
</dbReference>
<feature type="compositionally biased region" description="Basic residues" evidence="1">
    <location>
        <begin position="47"/>
        <end position="58"/>
    </location>
</feature>
<accession>A0AAD3DKF9</accession>
<feature type="region of interest" description="Disordered" evidence="1">
    <location>
        <begin position="109"/>
        <end position="165"/>
    </location>
</feature>
<feature type="compositionally biased region" description="Low complexity" evidence="1">
    <location>
        <begin position="109"/>
        <end position="123"/>
    </location>
</feature>